<reference evidence="2 3" key="1">
    <citation type="submission" date="2017-11" db="EMBL/GenBank/DDBJ databases">
        <title>Draft genome of Arthrobacter agilis strain UMCV2, a plant growth-promoting rhizobacterium and biocontrol capacity of phytopathogenic fungi.</title>
        <authorList>
            <person name="Martinez-Camara R."/>
            <person name="Santoyo G."/>
            <person name="Moreno-Hagelsieb G."/>
            <person name="Valencia-Cantero E."/>
        </authorList>
    </citation>
    <scope>NUCLEOTIDE SEQUENCE [LARGE SCALE GENOMIC DNA]</scope>
    <source>
        <strain evidence="2 3">UMCV2</strain>
    </source>
</reference>
<proteinExistence type="predicted"/>
<feature type="domain" description="DUF7793" evidence="1">
    <location>
        <begin position="2"/>
        <end position="69"/>
    </location>
</feature>
<dbReference type="Gene3D" id="3.40.970.30">
    <property type="entry name" value="yp_829618.1 like domains"/>
    <property type="match status" value="1"/>
</dbReference>
<dbReference type="AlphaFoldDB" id="A0A2L0UDH0"/>
<dbReference type="EMBL" id="CP024915">
    <property type="protein sequence ID" value="AUZ87305.1"/>
    <property type="molecule type" value="Genomic_DNA"/>
</dbReference>
<accession>A0A2L0UDH0</accession>
<organism evidence="2 3">
    <name type="scientific">Arthrobacter agilis</name>
    <dbReference type="NCBI Taxonomy" id="37921"/>
    <lineage>
        <taxon>Bacteria</taxon>
        <taxon>Bacillati</taxon>
        <taxon>Actinomycetota</taxon>
        <taxon>Actinomycetes</taxon>
        <taxon>Micrococcales</taxon>
        <taxon>Micrococcaceae</taxon>
        <taxon>Arthrobacter</taxon>
    </lineage>
</organism>
<dbReference type="Proteomes" id="UP000239187">
    <property type="component" value="Chromosome"/>
</dbReference>
<sequence length="77" mass="8442">MLVELNGMVSLSRGALHRFASGLNIAAMALVGPSAVDRTLTEFFTRVHRPPYPTRHFEDSDRARAWLGDHPHSGAAT</sequence>
<name>A0A2L0UDH0_9MICC</name>
<gene>
    <name evidence="2" type="ORF">CVO76_06390</name>
</gene>
<protein>
    <submittedName>
        <fullName evidence="2">STAS/SEC14 domain-containing protein</fullName>
    </submittedName>
</protein>
<dbReference type="Pfam" id="PF25056">
    <property type="entry name" value="DUF7793"/>
    <property type="match status" value="1"/>
</dbReference>
<evidence type="ECO:0000313" key="3">
    <source>
        <dbReference type="Proteomes" id="UP000239187"/>
    </source>
</evidence>
<evidence type="ECO:0000259" key="1">
    <source>
        <dbReference type="Pfam" id="PF25056"/>
    </source>
</evidence>
<dbReference type="InterPro" id="IPR056695">
    <property type="entry name" value="DUF7793"/>
</dbReference>
<evidence type="ECO:0000313" key="2">
    <source>
        <dbReference type="EMBL" id="AUZ87305.1"/>
    </source>
</evidence>